<gene>
    <name evidence="1" type="ORF">B0H17DRAFT_214881</name>
</gene>
<comment type="caution">
    <text evidence="1">The sequence shown here is derived from an EMBL/GenBank/DDBJ whole genome shotgun (WGS) entry which is preliminary data.</text>
</comment>
<evidence type="ECO:0000313" key="1">
    <source>
        <dbReference type="EMBL" id="KAJ7700889.1"/>
    </source>
</evidence>
<proteinExistence type="predicted"/>
<evidence type="ECO:0000313" key="2">
    <source>
        <dbReference type="Proteomes" id="UP001221757"/>
    </source>
</evidence>
<keyword evidence="2" id="KW-1185">Reference proteome</keyword>
<reference evidence="1" key="1">
    <citation type="submission" date="2023-03" db="EMBL/GenBank/DDBJ databases">
        <title>Massive genome expansion in bonnet fungi (Mycena s.s.) driven by repeated elements and novel gene families across ecological guilds.</title>
        <authorList>
            <consortium name="Lawrence Berkeley National Laboratory"/>
            <person name="Harder C.B."/>
            <person name="Miyauchi S."/>
            <person name="Viragh M."/>
            <person name="Kuo A."/>
            <person name="Thoen E."/>
            <person name="Andreopoulos B."/>
            <person name="Lu D."/>
            <person name="Skrede I."/>
            <person name="Drula E."/>
            <person name="Henrissat B."/>
            <person name="Morin E."/>
            <person name="Kohler A."/>
            <person name="Barry K."/>
            <person name="LaButti K."/>
            <person name="Morin E."/>
            <person name="Salamov A."/>
            <person name="Lipzen A."/>
            <person name="Mereny Z."/>
            <person name="Hegedus B."/>
            <person name="Baldrian P."/>
            <person name="Stursova M."/>
            <person name="Weitz H."/>
            <person name="Taylor A."/>
            <person name="Grigoriev I.V."/>
            <person name="Nagy L.G."/>
            <person name="Martin F."/>
            <person name="Kauserud H."/>
        </authorList>
    </citation>
    <scope>NUCLEOTIDE SEQUENCE</scope>
    <source>
        <strain evidence="1">CBHHK067</strain>
    </source>
</reference>
<protein>
    <submittedName>
        <fullName evidence="1">Uncharacterized protein</fullName>
    </submittedName>
</protein>
<dbReference type="AlphaFoldDB" id="A0AAD7DWY9"/>
<dbReference type="EMBL" id="JARKIE010000019">
    <property type="protein sequence ID" value="KAJ7700889.1"/>
    <property type="molecule type" value="Genomic_DNA"/>
</dbReference>
<organism evidence="1 2">
    <name type="scientific">Mycena rosella</name>
    <name type="common">Pink bonnet</name>
    <name type="synonym">Agaricus rosellus</name>
    <dbReference type="NCBI Taxonomy" id="1033263"/>
    <lineage>
        <taxon>Eukaryota</taxon>
        <taxon>Fungi</taxon>
        <taxon>Dikarya</taxon>
        <taxon>Basidiomycota</taxon>
        <taxon>Agaricomycotina</taxon>
        <taxon>Agaricomycetes</taxon>
        <taxon>Agaricomycetidae</taxon>
        <taxon>Agaricales</taxon>
        <taxon>Marasmiineae</taxon>
        <taxon>Mycenaceae</taxon>
        <taxon>Mycena</taxon>
    </lineage>
</organism>
<accession>A0AAD7DWY9</accession>
<dbReference type="Proteomes" id="UP001221757">
    <property type="component" value="Unassembled WGS sequence"/>
</dbReference>
<sequence length="453" mass="50564">MPFDESSFLMNQGVAGMNNASPMILDEEPFNFLETTYNPSTTSGSQTQSPIVQSPNPVIPIVETPVEKLFRLRKLFLSKRLQFGFVLPIHKLEAVTNGDLSGTVVHPVLVHVSHLWGYMLDYYERYETWIYAPDKNGDEVTQMRLILGSLAGMLGPAPDAVTTLFTYLSVSLYFFHKADFSRGQEFLSVASTTAMTNDLDLAALGSIPVEEEAKGLYSLHPISDADELRSTFSHLIYVGVSAQVVLTAPPVLDPRILEKFDLMLNSKVTSNVDINFLRAKSVRLLTQTRQLTAAWNNGQNPPPTWFEQYWKLIEQLHTHIGILNPVQLRVSFIPEGHTTELGLKLCSTMTLTALADLHGIFSPSHVESSRRYRDAVVEIVSISSTFSVDDCQYLDPILPLCWSVATKRILDSQVVYENQESIITVIRACNGNLQQALPYVIDFETSTNTMLGP</sequence>
<name>A0AAD7DWY9_MYCRO</name>